<evidence type="ECO:0000256" key="4">
    <source>
        <dbReference type="ARBA" id="ARBA00022801"/>
    </source>
</evidence>
<dbReference type="RefSeq" id="WP_263746359.1">
    <property type="nucleotide sequence ID" value="NZ_JAOWRF010000216.1"/>
</dbReference>
<evidence type="ECO:0000256" key="5">
    <source>
        <dbReference type="ARBA" id="ARBA00022833"/>
    </source>
</evidence>
<comment type="cofactor">
    <cofactor evidence="1">
        <name>Zn(2+)</name>
        <dbReference type="ChEBI" id="CHEBI:29105"/>
    </cofactor>
</comment>
<dbReference type="Gene3D" id="3.40.800.20">
    <property type="entry name" value="Histone deacetylase domain"/>
    <property type="match status" value="1"/>
</dbReference>
<name>A0ABT3B075_9CYAN</name>
<evidence type="ECO:0000259" key="6">
    <source>
        <dbReference type="Pfam" id="PF00850"/>
    </source>
</evidence>
<keyword evidence="8" id="KW-1185">Reference proteome</keyword>
<dbReference type="PANTHER" id="PTHR10625">
    <property type="entry name" value="HISTONE DEACETYLASE HDAC1-RELATED"/>
    <property type="match status" value="1"/>
</dbReference>
<keyword evidence="3" id="KW-0479">Metal-binding</keyword>
<dbReference type="PANTHER" id="PTHR10625:SF17">
    <property type="entry name" value="HISTONE DEACETYLASE 8"/>
    <property type="match status" value="1"/>
</dbReference>
<reference evidence="7 8" key="1">
    <citation type="submission" date="2022-10" db="EMBL/GenBank/DDBJ databases">
        <title>Identification of biosynthetic pathway for the production of the potent trypsin inhibitor radiosumin.</title>
        <authorList>
            <person name="Fewer D.P."/>
            <person name="Delbaje E."/>
            <person name="Ouyang X."/>
            <person name="Agostino P.D."/>
            <person name="Wahlsten M."/>
            <person name="Jokela J."/>
            <person name="Permi P."/>
            <person name="Haapaniemi E."/>
            <person name="Koistinen H."/>
        </authorList>
    </citation>
    <scope>NUCLEOTIDE SEQUENCE [LARGE SCALE GENOMIC DNA]</scope>
    <source>
        <strain evidence="7 8">NIES-515</strain>
    </source>
</reference>
<dbReference type="InterPro" id="IPR000286">
    <property type="entry name" value="HDACs"/>
</dbReference>
<organism evidence="7 8">
    <name type="scientific">Plectonema radiosum NIES-515</name>
    <dbReference type="NCBI Taxonomy" id="2986073"/>
    <lineage>
        <taxon>Bacteria</taxon>
        <taxon>Bacillati</taxon>
        <taxon>Cyanobacteriota</taxon>
        <taxon>Cyanophyceae</taxon>
        <taxon>Oscillatoriophycideae</taxon>
        <taxon>Oscillatoriales</taxon>
        <taxon>Microcoleaceae</taxon>
        <taxon>Plectonema</taxon>
    </lineage>
</organism>
<proteinExistence type="inferred from homology"/>
<feature type="domain" description="Histone deacetylase" evidence="6">
    <location>
        <begin position="32"/>
        <end position="314"/>
    </location>
</feature>
<comment type="caution">
    <text evidence="7">The sequence shown here is derived from an EMBL/GenBank/DDBJ whole genome shotgun (WGS) entry which is preliminary data.</text>
</comment>
<comment type="similarity">
    <text evidence="2">Belongs to the histone deacetylase family.</text>
</comment>
<protein>
    <recommendedName>
        <fullName evidence="6">Histone deacetylase domain-containing protein</fullName>
    </recommendedName>
</protein>
<evidence type="ECO:0000256" key="2">
    <source>
        <dbReference type="ARBA" id="ARBA00005947"/>
    </source>
</evidence>
<evidence type="ECO:0000313" key="8">
    <source>
        <dbReference type="Proteomes" id="UP001526143"/>
    </source>
</evidence>
<dbReference type="Pfam" id="PF00850">
    <property type="entry name" value="Hist_deacetyl"/>
    <property type="match status" value="1"/>
</dbReference>
<keyword evidence="5" id="KW-0862">Zinc</keyword>
<dbReference type="SUPFAM" id="SSF52768">
    <property type="entry name" value="Arginase/deacetylase"/>
    <property type="match status" value="1"/>
</dbReference>
<keyword evidence="4" id="KW-0378">Hydrolase</keyword>
<evidence type="ECO:0000313" key="7">
    <source>
        <dbReference type="EMBL" id="MCV3214783.1"/>
    </source>
</evidence>
<dbReference type="Proteomes" id="UP001526143">
    <property type="component" value="Unassembled WGS sequence"/>
</dbReference>
<accession>A0ABT3B075</accession>
<dbReference type="InterPro" id="IPR037138">
    <property type="entry name" value="His_deacetylse_dom_sf"/>
</dbReference>
<evidence type="ECO:0000256" key="1">
    <source>
        <dbReference type="ARBA" id="ARBA00001947"/>
    </source>
</evidence>
<gene>
    <name evidence="7" type="ORF">OGM63_14865</name>
</gene>
<dbReference type="InterPro" id="IPR023696">
    <property type="entry name" value="Ureohydrolase_dom_sf"/>
</dbReference>
<evidence type="ECO:0000256" key="3">
    <source>
        <dbReference type="ARBA" id="ARBA00022723"/>
    </source>
</evidence>
<sequence length="325" mass="35446">MSHLSLEVSLQREMQGASPIIVTSEGNTAGREVEERSQCIIQGLKRLPQCHFSTVQVSDRYLDSILQQIHHQEYLGFLAHWNRALVGEELLFEYPYVDQGIQPDTPLFAGVYDLSREGARTAIAAAQQVVKGASLSYALCRPPGHHAGPAWLGGYCFLNNAVAAVVTLQESGISPVGLIDIDFHFGNGSAAILASRPDVWFGSIHRSTILSYPYKEVQPASDRQTFIPFSHSPSSEEYLSAVDELIKKALDFGCGAMVVSVGYDIIINDPHGGWHLQPSIFEEIGHILAQASIPLCLVQEGGYLLTALDECAYKFGSGLLGCDQK</sequence>
<dbReference type="EMBL" id="JAOWRF010000216">
    <property type="protein sequence ID" value="MCV3214783.1"/>
    <property type="molecule type" value="Genomic_DNA"/>
</dbReference>
<dbReference type="InterPro" id="IPR023801">
    <property type="entry name" value="His_deacetylse_dom"/>
</dbReference>
<dbReference type="PRINTS" id="PR01270">
    <property type="entry name" value="HDASUPER"/>
</dbReference>